<keyword evidence="3" id="KW-1185">Reference proteome</keyword>
<comment type="caution">
    <text evidence="2">The sequence shown here is derived from an EMBL/GenBank/DDBJ whole genome shotgun (WGS) entry which is preliminary data.</text>
</comment>
<dbReference type="Proteomes" id="UP000696413">
    <property type="component" value="Unassembled WGS sequence"/>
</dbReference>
<evidence type="ECO:0000259" key="1">
    <source>
        <dbReference type="Pfam" id="PF05899"/>
    </source>
</evidence>
<protein>
    <submittedName>
        <fullName evidence="2">DUF861 domain-containing protein</fullName>
    </submittedName>
</protein>
<evidence type="ECO:0000313" key="3">
    <source>
        <dbReference type="Proteomes" id="UP000696413"/>
    </source>
</evidence>
<proteinExistence type="predicted"/>
<accession>A0ABS6HGX5</accession>
<dbReference type="EMBL" id="JAHBOM010000002">
    <property type="protein sequence ID" value="MBU8821937.1"/>
    <property type="molecule type" value="Genomic_DNA"/>
</dbReference>
<dbReference type="InterPro" id="IPR011051">
    <property type="entry name" value="RmlC_Cupin_sf"/>
</dbReference>
<dbReference type="PANTHER" id="PTHR40943">
    <property type="entry name" value="CYTOPLASMIC PROTEIN-RELATED"/>
    <property type="match status" value="1"/>
</dbReference>
<dbReference type="RefSeq" id="WP_073680655.1">
    <property type="nucleotide sequence ID" value="NZ_JAHBOL010000019.1"/>
</dbReference>
<dbReference type="SUPFAM" id="SSF51182">
    <property type="entry name" value="RmlC-like cupins"/>
    <property type="match status" value="1"/>
</dbReference>
<reference evidence="2 3" key="1">
    <citation type="submission" date="2021-05" db="EMBL/GenBank/DDBJ databases">
        <title>Draft Genome Sequences of Clinical Respiratory Isolates of Mycobacterium goodii Recovered in Ireland.</title>
        <authorList>
            <person name="Flanagan P.R."/>
            <person name="Mok S."/>
            <person name="Roycroft E."/>
            <person name="Rogers T.R."/>
            <person name="Fitzgibbon M."/>
        </authorList>
    </citation>
    <scope>NUCLEOTIDE SEQUENCE [LARGE SCALE GENOMIC DNA]</scope>
    <source>
        <strain evidence="2 3">14IE55</strain>
    </source>
</reference>
<dbReference type="Pfam" id="PF05899">
    <property type="entry name" value="Cupin_3"/>
    <property type="match status" value="1"/>
</dbReference>
<evidence type="ECO:0000313" key="2">
    <source>
        <dbReference type="EMBL" id="MBU8821937.1"/>
    </source>
</evidence>
<dbReference type="InterPro" id="IPR014710">
    <property type="entry name" value="RmlC-like_jellyroll"/>
</dbReference>
<dbReference type="Gene3D" id="2.60.120.10">
    <property type="entry name" value="Jelly Rolls"/>
    <property type="match status" value="1"/>
</dbReference>
<sequence>MPALIPSGRDAVAAMTPSAYVTAETLREGDPAEHEAVHLSSSDGKFTVGSWRAEPYAEFIESYPGDEYTRVLEGSITLTGDDGVAHTFGPGDSFTLSRGWRGHYRVTERLVKQFAIYVP</sequence>
<dbReference type="InterPro" id="IPR008579">
    <property type="entry name" value="UGlyAH_Cupin_dom"/>
</dbReference>
<organism evidence="2 3">
    <name type="scientific">Mycolicibacterium goodii</name>
    <name type="common">Mycobacterium goodii</name>
    <dbReference type="NCBI Taxonomy" id="134601"/>
    <lineage>
        <taxon>Bacteria</taxon>
        <taxon>Bacillati</taxon>
        <taxon>Actinomycetota</taxon>
        <taxon>Actinomycetes</taxon>
        <taxon>Mycobacteriales</taxon>
        <taxon>Mycobacteriaceae</taxon>
        <taxon>Mycolicibacterium</taxon>
    </lineage>
</organism>
<name>A0ABS6HGX5_MYCGD</name>
<feature type="domain" description="(S)-ureidoglycine aminohydrolase cupin" evidence="1">
    <location>
        <begin position="42"/>
        <end position="114"/>
    </location>
</feature>
<dbReference type="PANTHER" id="PTHR40943:SF1">
    <property type="entry name" value="CYTOPLASMIC PROTEIN"/>
    <property type="match status" value="1"/>
</dbReference>
<gene>
    <name evidence="2" type="ORF">KL859_03500</name>
</gene>